<comment type="caution">
    <text evidence="1">The sequence shown here is derived from an EMBL/GenBank/DDBJ whole genome shotgun (WGS) entry which is preliminary data.</text>
</comment>
<name>A0A8J3T9F9_9ACTN</name>
<protein>
    <submittedName>
        <fullName evidence="1">Uncharacterized protein</fullName>
    </submittedName>
</protein>
<dbReference type="RefSeq" id="WP_168112766.1">
    <property type="nucleotide sequence ID" value="NZ_BOON01000005.1"/>
</dbReference>
<accession>A0A8J3T9F9</accession>
<dbReference type="EMBL" id="BOON01000005">
    <property type="protein sequence ID" value="GII21011.1"/>
    <property type="molecule type" value="Genomic_DNA"/>
</dbReference>
<sequence>MARLPEDDEPRWLRDYKSINVDIDGLHAFAGAVDTAVEQNFQPHTRPLMDSYAKGVQFGASSKSGDVQAARLKYHDCLVGATEQLTAYVNASKILVDAIRQVAQNYGSSDALSAAQAKEVEAALGNAVVSAQQAQAAADAAAAQRQAQAHHGSARAI</sequence>
<proteinExistence type="predicted"/>
<dbReference type="AlphaFoldDB" id="A0A8J3T9F9"/>
<keyword evidence="2" id="KW-1185">Reference proteome</keyword>
<gene>
    <name evidence="1" type="ORF">Pme01_06080</name>
</gene>
<reference evidence="1" key="1">
    <citation type="submission" date="2021-01" db="EMBL/GenBank/DDBJ databases">
        <title>Whole genome shotgun sequence of Planosporangium mesophilum NBRC 109066.</title>
        <authorList>
            <person name="Komaki H."/>
            <person name="Tamura T."/>
        </authorList>
    </citation>
    <scope>NUCLEOTIDE SEQUENCE</scope>
    <source>
        <strain evidence="1">NBRC 109066</strain>
    </source>
</reference>
<dbReference type="Proteomes" id="UP000599074">
    <property type="component" value="Unassembled WGS sequence"/>
</dbReference>
<evidence type="ECO:0000313" key="1">
    <source>
        <dbReference type="EMBL" id="GII21011.1"/>
    </source>
</evidence>
<evidence type="ECO:0000313" key="2">
    <source>
        <dbReference type="Proteomes" id="UP000599074"/>
    </source>
</evidence>
<organism evidence="1 2">
    <name type="scientific">Planosporangium mesophilum</name>
    <dbReference type="NCBI Taxonomy" id="689768"/>
    <lineage>
        <taxon>Bacteria</taxon>
        <taxon>Bacillati</taxon>
        <taxon>Actinomycetota</taxon>
        <taxon>Actinomycetes</taxon>
        <taxon>Micromonosporales</taxon>
        <taxon>Micromonosporaceae</taxon>
        <taxon>Planosporangium</taxon>
    </lineage>
</organism>